<name>A0A8J3BPH2_9ACTN</name>
<evidence type="ECO:0000256" key="1">
    <source>
        <dbReference type="SAM" id="Phobius"/>
    </source>
</evidence>
<keyword evidence="1" id="KW-1133">Transmembrane helix</keyword>
<dbReference type="RefSeq" id="WP_189115345.1">
    <property type="nucleotide sequence ID" value="NZ_BMQC01000014.1"/>
</dbReference>
<comment type="caution">
    <text evidence="2">The sequence shown here is derived from an EMBL/GenBank/DDBJ whole genome shotgun (WGS) entry which is preliminary data.</text>
</comment>
<dbReference type="Proteomes" id="UP000662200">
    <property type="component" value="Unassembled WGS sequence"/>
</dbReference>
<dbReference type="AlphaFoldDB" id="A0A8J3BPH2"/>
<proteinExistence type="predicted"/>
<keyword evidence="3" id="KW-1185">Reference proteome</keyword>
<dbReference type="EMBL" id="BMQC01000014">
    <property type="protein sequence ID" value="GGK38421.1"/>
    <property type="molecule type" value="Genomic_DNA"/>
</dbReference>
<reference evidence="2" key="2">
    <citation type="submission" date="2020-09" db="EMBL/GenBank/DDBJ databases">
        <authorList>
            <person name="Sun Q."/>
            <person name="Ohkuma M."/>
        </authorList>
    </citation>
    <scope>NUCLEOTIDE SEQUENCE</scope>
    <source>
        <strain evidence="2">JCM 3091</strain>
    </source>
</reference>
<evidence type="ECO:0000313" key="2">
    <source>
        <dbReference type="EMBL" id="GGK38421.1"/>
    </source>
</evidence>
<accession>A0A8J3BPH2</accession>
<gene>
    <name evidence="2" type="ORF">GCM10010124_34130</name>
</gene>
<protein>
    <submittedName>
        <fullName evidence="2">Uncharacterized protein</fullName>
    </submittedName>
</protein>
<keyword evidence="1" id="KW-0472">Membrane</keyword>
<evidence type="ECO:0000313" key="3">
    <source>
        <dbReference type="Proteomes" id="UP000662200"/>
    </source>
</evidence>
<keyword evidence="1" id="KW-0812">Transmembrane</keyword>
<reference evidence="2" key="1">
    <citation type="journal article" date="2014" name="Int. J. Syst. Evol. Microbiol.">
        <title>Complete genome sequence of Corynebacterium casei LMG S-19264T (=DSM 44701T), isolated from a smear-ripened cheese.</title>
        <authorList>
            <consortium name="US DOE Joint Genome Institute (JGI-PGF)"/>
            <person name="Walter F."/>
            <person name="Albersmeier A."/>
            <person name="Kalinowski J."/>
            <person name="Ruckert C."/>
        </authorList>
    </citation>
    <scope>NUCLEOTIDE SEQUENCE</scope>
    <source>
        <strain evidence="2">JCM 3091</strain>
    </source>
</reference>
<sequence>MTASAWAGPGRYAIYTGRATNWPVVALSAVLAVPLLIMGKPADGRAAAVPLLLVVVGVLAEAVTAGSVRTTAGPNGVSVRFGLFGWPRCTYRLDQIAHAEVIDLPLWRVAYGFWWTPRRTCCTVRSGPTLRLTLRTGRTVTVTVPDAPAAVAALREATAT</sequence>
<feature type="transmembrane region" description="Helical" evidence="1">
    <location>
        <begin position="46"/>
        <end position="68"/>
    </location>
</feature>
<feature type="transmembrane region" description="Helical" evidence="1">
    <location>
        <begin position="20"/>
        <end position="39"/>
    </location>
</feature>
<organism evidence="2 3">
    <name type="scientific">Pilimelia terevasa</name>
    <dbReference type="NCBI Taxonomy" id="53372"/>
    <lineage>
        <taxon>Bacteria</taxon>
        <taxon>Bacillati</taxon>
        <taxon>Actinomycetota</taxon>
        <taxon>Actinomycetes</taxon>
        <taxon>Micromonosporales</taxon>
        <taxon>Micromonosporaceae</taxon>
        <taxon>Pilimelia</taxon>
    </lineage>
</organism>